<feature type="domain" description="Dienelactone hydrolase" evidence="1">
    <location>
        <begin position="24"/>
        <end position="130"/>
    </location>
</feature>
<accession>A0A1E5T7A5</accession>
<dbReference type="Gene3D" id="3.40.50.1820">
    <property type="entry name" value="alpha/beta hydrolase"/>
    <property type="match status" value="1"/>
</dbReference>
<dbReference type="PANTHER" id="PTHR47751:SF1">
    <property type="entry name" value="SUPERFAMILY HYDROLASE, PUTATIVE (AFU_ORTHOLOGUE AFUA_2G16580)-RELATED"/>
    <property type="match status" value="1"/>
</dbReference>
<dbReference type="PANTHER" id="PTHR47751">
    <property type="entry name" value="SUPERFAMILY HYDROLASE, PUTATIVE (AFU_ORTHOLOGUE AFUA_2G16580)-RELATED"/>
    <property type="match status" value="1"/>
</dbReference>
<dbReference type="STRING" id="1563681.BFP71_04980"/>
<dbReference type="InterPro" id="IPR051411">
    <property type="entry name" value="Polyketide_trans_af380"/>
</dbReference>
<dbReference type="AlphaFoldDB" id="A0A1E5T7A5"/>
<sequence>MNNIEFKSDNLNLAGHLHLPEGFSPKKQYAAVVVAGSLTSVKEQMSDTYAAKLAQQGFVALSFDFRNYGESEGEIRQYEDPELKLKDLEAAVSYLLGQEFVKSVGGLGICTAGGNMAYLAHQDDRLEAFVTIAAWLPNDETLPLLYGGKEALETLRLKGEAAKEVYNSKGVNEIIPAYSDQDETASHVGPMEYYMDKNRGGGVPEWKNEFSVMSWNTWLDFDPISRAKEINVPAMIIHSDGSALPNNAKLFYEQLSGKKELIWLEVNHFDFYDQEEQVNRSSNHASEFFHKTLNQ</sequence>
<evidence type="ECO:0000259" key="1">
    <source>
        <dbReference type="Pfam" id="PF01738"/>
    </source>
</evidence>
<dbReference type="SUPFAM" id="SSF53474">
    <property type="entry name" value="alpha/beta-Hydrolases"/>
    <property type="match status" value="1"/>
</dbReference>
<dbReference type="Gene3D" id="1.10.10.800">
    <property type="match status" value="1"/>
</dbReference>
<dbReference type="InterPro" id="IPR002925">
    <property type="entry name" value="Dienelactn_hydro"/>
</dbReference>
<dbReference type="Pfam" id="PF01738">
    <property type="entry name" value="DLH"/>
    <property type="match status" value="1"/>
</dbReference>
<dbReference type="Proteomes" id="UP000095552">
    <property type="component" value="Unassembled WGS sequence"/>
</dbReference>
<evidence type="ECO:0000313" key="2">
    <source>
        <dbReference type="EMBL" id="OEK07264.1"/>
    </source>
</evidence>
<name>A0A1E5T7A5_9BACT</name>
<protein>
    <recommendedName>
        <fullName evidence="1">Dienelactone hydrolase domain-containing protein</fullName>
    </recommendedName>
</protein>
<keyword evidence="3" id="KW-1185">Reference proteome</keyword>
<comment type="caution">
    <text evidence="2">The sequence shown here is derived from an EMBL/GenBank/DDBJ whole genome shotgun (WGS) entry which is preliminary data.</text>
</comment>
<organism evidence="2 3">
    <name type="scientific">Roseivirga misakiensis</name>
    <dbReference type="NCBI Taxonomy" id="1563681"/>
    <lineage>
        <taxon>Bacteria</taxon>
        <taxon>Pseudomonadati</taxon>
        <taxon>Bacteroidota</taxon>
        <taxon>Cytophagia</taxon>
        <taxon>Cytophagales</taxon>
        <taxon>Roseivirgaceae</taxon>
        <taxon>Roseivirga</taxon>
    </lineage>
</organism>
<dbReference type="InterPro" id="IPR029058">
    <property type="entry name" value="AB_hydrolase_fold"/>
</dbReference>
<evidence type="ECO:0000313" key="3">
    <source>
        <dbReference type="Proteomes" id="UP000095552"/>
    </source>
</evidence>
<proteinExistence type="predicted"/>
<gene>
    <name evidence="2" type="ORF">BFP71_04980</name>
</gene>
<dbReference type="EMBL" id="MDGQ01000003">
    <property type="protein sequence ID" value="OEK07264.1"/>
    <property type="molecule type" value="Genomic_DNA"/>
</dbReference>
<reference evidence="2 3" key="1">
    <citation type="submission" date="2016-08" db="EMBL/GenBank/DDBJ databases">
        <title>Draft genome of Fabibacter sp. strain SK-8.</title>
        <authorList>
            <person name="Wong S.-K."/>
            <person name="Hamasaki K."/>
            <person name="Yoshizawa S."/>
        </authorList>
    </citation>
    <scope>NUCLEOTIDE SEQUENCE [LARGE SCALE GENOMIC DNA]</scope>
    <source>
        <strain evidence="2 3">SK-8</strain>
    </source>
</reference>
<dbReference type="GO" id="GO:0016787">
    <property type="term" value="F:hydrolase activity"/>
    <property type="evidence" value="ECO:0007669"/>
    <property type="project" value="InterPro"/>
</dbReference>